<dbReference type="GeneID" id="98290611"/>
<organism evidence="1 2">
    <name type="scientific">Candidatus Nanohalococcus occultus</name>
    <dbReference type="NCBI Taxonomy" id="2978047"/>
    <lineage>
        <taxon>Archaea</taxon>
        <taxon>Candidatus Nanohalarchaeota</taxon>
        <taxon>Candidatus Nanohalarchaeota incertae sedis</taxon>
        <taxon>Candidatus Nanohalococcus</taxon>
    </lineage>
</organism>
<accession>A0ABY8CHU6</accession>
<gene>
    <name evidence="1" type="ORF">SVXNc_0557</name>
</gene>
<dbReference type="Proteomes" id="UP001218034">
    <property type="component" value="Chromosome"/>
</dbReference>
<keyword evidence="2" id="KW-1185">Reference proteome</keyword>
<reference evidence="1 2" key="1">
    <citation type="submission" date="2022-09" db="EMBL/GenBank/DDBJ databases">
        <title>Xylan utilization by haloarchaea-nanohaloarchaea associations.</title>
        <authorList>
            <person name="Yakimov M."/>
        </authorList>
    </citation>
    <scope>NUCLEOTIDE SEQUENCE [LARGE SCALE GENOMIC DNA]</scope>
    <source>
        <strain evidence="1 2">SVXNc</strain>
    </source>
</reference>
<evidence type="ECO:0000313" key="2">
    <source>
        <dbReference type="Proteomes" id="UP001218034"/>
    </source>
</evidence>
<protein>
    <submittedName>
        <fullName evidence="1">Uncharacterized protein</fullName>
    </submittedName>
</protein>
<evidence type="ECO:0000313" key="1">
    <source>
        <dbReference type="EMBL" id="WEL19575.1"/>
    </source>
</evidence>
<sequence>MSEQLHSFEVGPYEVMEYTTKMEEDGKAVIEVNGGDLGRITIENLETIEQLREALEKVEMELMEKERRGEEL</sequence>
<proteinExistence type="predicted"/>
<name>A0ABY8CHU6_9ARCH</name>
<dbReference type="RefSeq" id="WP_347721416.1">
    <property type="nucleotide sequence ID" value="NZ_CP104395.1"/>
</dbReference>
<dbReference type="EMBL" id="CP104395">
    <property type="protein sequence ID" value="WEL19575.1"/>
    <property type="molecule type" value="Genomic_DNA"/>
</dbReference>